<dbReference type="Proteomes" id="UP000637061">
    <property type="component" value="Unassembled WGS sequence"/>
</dbReference>
<sequence>MKPQTKGAKFTAKAFAELHELTVGTARRRLQKLVDEGKATAAHNCQQPIPRKRYSGHMPPYTYVTIYTIFDQDEPKEAK</sequence>
<proteinExistence type="predicted"/>
<gene>
    <name evidence="1" type="ORF">JEU22_03795</name>
</gene>
<dbReference type="EMBL" id="JAEHTE010000002">
    <property type="protein sequence ID" value="MBI6883027.1"/>
    <property type="molecule type" value="Genomic_DNA"/>
</dbReference>
<name>A0A8I1JGP9_PSEPU</name>
<organism evidence="1 2">
    <name type="scientific">Pseudomonas putida</name>
    <name type="common">Arthrobacter siderocapsulatus</name>
    <dbReference type="NCBI Taxonomy" id="303"/>
    <lineage>
        <taxon>Bacteria</taxon>
        <taxon>Pseudomonadati</taxon>
        <taxon>Pseudomonadota</taxon>
        <taxon>Gammaproteobacteria</taxon>
        <taxon>Pseudomonadales</taxon>
        <taxon>Pseudomonadaceae</taxon>
        <taxon>Pseudomonas</taxon>
    </lineage>
</organism>
<protein>
    <submittedName>
        <fullName evidence="1">Uncharacterized protein</fullName>
    </submittedName>
</protein>
<dbReference type="RefSeq" id="WP_198746643.1">
    <property type="nucleotide sequence ID" value="NZ_JAEHTE010000002.1"/>
</dbReference>
<dbReference type="AlphaFoldDB" id="A0A8I1JGP9"/>
<reference evidence="1" key="1">
    <citation type="submission" date="2020-12" db="EMBL/GenBank/DDBJ databases">
        <title>Enhanced detection system for hospital associated transmission using whole genome sequencing surveillance.</title>
        <authorList>
            <person name="Harrison L.H."/>
            <person name="Van Tyne D."/>
            <person name="Marsh J.W."/>
            <person name="Griffith M.P."/>
            <person name="Snyder D.J."/>
            <person name="Cooper V.S."/>
            <person name="Mustapha M."/>
        </authorList>
    </citation>
    <scope>NUCLEOTIDE SEQUENCE</scope>
    <source>
        <strain evidence="1">PSB00042</strain>
    </source>
</reference>
<comment type="caution">
    <text evidence="1">The sequence shown here is derived from an EMBL/GenBank/DDBJ whole genome shotgun (WGS) entry which is preliminary data.</text>
</comment>
<evidence type="ECO:0000313" key="2">
    <source>
        <dbReference type="Proteomes" id="UP000637061"/>
    </source>
</evidence>
<accession>A0A8I1JGP9</accession>
<evidence type="ECO:0000313" key="1">
    <source>
        <dbReference type="EMBL" id="MBI6883027.1"/>
    </source>
</evidence>